<name>A0A8H3IP08_9LECA</name>
<accession>A0A8H3IP08</accession>
<feature type="compositionally biased region" description="Polar residues" evidence="1">
    <location>
        <begin position="375"/>
        <end position="393"/>
    </location>
</feature>
<dbReference type="OrthoDB" id="2997776at2759"/>
<feature type="compositionally biased region" description="Basic residues" evidence="1">
    <location>
        <begin position="356"/>
        <end position="370"/>
    </location>
</feature>
<evidence type="ECO:0000313" key="2">
    <source>
        <dbReference type="EMBL" id="CAF9920694.1"/>
    </source>
</evidence>
<dbReference type="AlphaFoldDB" id="A0A8H3IP08"/>
<sequence length="393" mass="45744">MSSDRLWAKRNERALLSKLTLPPELECMVLDTFRDLHKSEDLTWLWLGGRHVSKRFRSEIERIFRTVLLPDMILRCSHLLCWDVFTSHDSTYGSEFRDGSLHESSERGYGVVRFVLDRFSDDQTRAFLKWEKSTDERSKSIVFRRLHEKQVVGSSVFSIQVREVVNDTGLPELHIDDQKEEVFFDWKGMLDQLLGEEHVFNTVLSQRLGWRLDPKDTLKLLETHRKLARRSRLQRECRAKYGSHILEHYTRDEGPALKSAQRLRLAASGIERTHGRYDDDDHDVVYTKQDILNELPDDAIIYSGNSDPGPKPGSVPRGIFNDQYYDWRRNRGRGDLPPPSAADLFSPRPLPDLAIGRKRITSPHQIKREKRARENNPQGKSENSQNLLWSTSP</sequence>
<gene>
    <name evidence="2" type="ORF">IMSHALPRED_004977</name>
</gene>
<feature type="compositionally biased region" description="Basic and acidic residues" evidence="1">
    <location>
        <begin position="325"/>
        <end position="334"/>
    </location>
</feature>
<feature type="region of interest" description="Disordered" evidence="1">
    <location>
        <begin position="300"/>
        <end position="393"/>
    </location>
</feature>
<organism evidence="2 3">
    <name type="scientific">Imshaugia aleurites</name>
    <dbReference type="NCBI Taxonomy" id="172621"/>
    <lineage>
        <taxon>Eukaryota</taxon>
        <taxon>Fungi</taxon>
        <taxon>Dikarya</taxon>
        <taxon>Ascomycota</taxon>
        <taxon>Pezizomycotina</taxon>
        <taxon>Lecanoromycetes</taxon>
        <taxon>OSLEUM clade</taxon>
        <taxon>Lecanoromycetidae</taxon>
        <taxon>Lecanorales</taxon>
        <taxon>Lecanorineae</taxon>
        <taxon>Parmeliaceae</taxon>
        <taxon>Imshaugia</taxon>
    </lineage>
</organism>
<dbReference type="Proteomes" id="UP000664534">
    <property type="component" value="Unassembled WGS sequence"/>
</dbReference>
<evidence type="ECO:0000313" key="3">
    <source>
        <dbReference type="Proteomes" id="UP000664534"/>
    </source>
</evidence>
<keyword evidence="3" id="KW-1185">Reference proteome</keyword>
<comment type="caution">
    <text evidence="2">The sequence shown here is derived from an EMBL/GenBank/DDBJ whole genome shotgun (WGS) entry which is preliminary data.</text>
</comment>
<evidence type="ECO:0000256" key="1">
    <source>
        <dbReference type="SAM" id="MobiDB-lite"/>
    </source>
</evidence>
<reference evidence="2" key="1">
    <citation type="submission" date="2021-03" db="EMBL/GenBank/DDBJ databases">
        <authorList>
            <person name="Tagirdzhanova G."/>
        </authorList>
    </citation>
    <scope>NUCLEOTIDE SEQUENCE</scope>
</reference>
<dbReference type="EMBL" id="CAJPDT010000026">
    <property type="protein sequence ID" value="CAF9920694.1"/>
    <property type="molecule type" value="Genomic_DNA"/>
</dbReference>
<protein>
    <submittedName>
        <fullName evidence="2">Uncharacterized protein</fullName>
    </submittedName>
</protein>
<proteinExistence type="predicted"/>